<dbReference type="Pfam" id="PF00048">
    <property type="entry name" value="IL8"/>
    <property type="match status" value="1"/>
</dbReference>
<sequence>MTNLGWVSLLLLVSLLSEASAQGGLGSCCLKLSETHIKRDLLKSYYQQHQPSCRIHAVVFTTLKNKRICADPTDMWTKTTMAYIDGKNSQIQHANLHHP</sequence>
<evidence type="ECO:0000256" key="10">
    <source>
        <dbReference type="RuleBase" id="RU361150"/>
    </source>
</evidence>
<dbReference type="PANTHER" id="PTHR12015:SF111">
    <property type="entry name" value="C-C MOTIF CHEMOKINE 17"/>
    <property type="match status" value="1"/>
</dbReference>
<reference evidence="12" key="2">
    <citation type="submission" date="2025-09" db="UniProtKB">
        <authorList>
            <consortium name="Ensembl"/>
        </authorList>
    </citation>
    <scope>IDENTIFICATION</scope>
</reference>
<evidence type="ECO:0000256" key="3">
    <source>
        <dbReference type="ARBA" id="ARBA00022500"/>
    </source>
</evidence>
<dbReference type="Proteomes" id="UP000261620">
    <property type="component" value="Unplaced"/>
</dbReference>
<evidence type="ECO:0000256" key="6">
    <source>
        <dbReference type="ARBA" id="ARBA00022729"/>
    </source>
</evidence>
<dbReference type="OMA" id="NVRICAN"/>
<evidence type="ECO:0000313" key="12">
    <source>
        <dbReference type="Ensembl" id="ENSMMOP00000013697.1"/>
    </source>
</evidence>
<dbReference type="GO" id="GO:0006954">
    <property type="term" value="P:inflammatory response"/>
    <property type="evidence" value="ECO:0007669"/>
    <property type="project" value="UniProtKB-KW"/>
</dbReference>
<keyword evidence="7" id="KW-1015">Disulfide bond</keyword>
<organism evidence="12 13">
    <name type="scientific">Mola mola</name>
    <name type="common">Ocean sunfish</name>
    <name type="synonym">Tetraodon mola</name>
    <dbReference type="NCBI Taxonomy" id="94237"/>
    <lineage>
        <taxon>Eukaryota</taxon>
        <taxon>Metazoa</taxon>
        <taxon>Chordata</taxon>
        <taxon>Craniata</taxon>
        <taxon>Vertebrata</taxon>
        <taxon>Euteleostomi</taxon>
        <taxon>Actinopterygii</taxon>
        <taxon>Neopterygii</taxon>
        <taxon>Teleostei</taxon>
        <taxon>Neoteleostei</taxon>
        <taxon>Acanthomorphata</taxon>
        <taxon>Eupercaria</taxon>
        <taxon>Tetraodontiformes</taxon>
        <taxon>Molidae</taxon>
        <taxon>Mola</taxon>
    </lineage>
</organism>
<dbReference type="GO" id="GO:0008009">
    <property type="term" value="F:chemokine activity"/>
    <property type="evidence" value="ECO:0007669"/>
    <property type="project" value="InterPro"/>
</dbReference>
<feature type="signal peptide" evidence="10">
    <location>
        <begin position="1"/>
        <end position="21"/>
    </location>
</feature>
<dbReference type="PROSITE" id="PS00472">
    <property type="entry name" value="SMALL_CYTOKINES_CC"/>
    <property type="match status" value="1"/>
</dbReference>
<dbReference type="SMART" id="SM00199">
    <property type="entry name" value="SCY"/>
    <property type="match status" value="1"/>
</dbReference>
<dbReference type="Gene3D" id="2.40.50.40">
    <property type="match status" value="1"/>
</dbReference>
<accession>A0A3Q3WMR5</accession>
<dbReference type="Ensembl" id="ENSMMOT00000013920.1">
    <property type="protein sequence ID" value="ENSMMOP00000013697.1"/>
    <property type="gene ID" value="ENSMMOG00000010493.1"/>
</dbReference>
<reference evidence="12" key="1">
    <citation type="submission" date="2025-08" db="UniProtKB">
        <authorList>
            <consortium name="Ensembl"/>
        </authorList>
    </citation>
    <scope>IDENTIFICATION</scope>
</reference>
<feature type="domain" description="Chemokine interleukin-8-like" evidence="11">
    <location>
        <begin position="25"/>
        <end position="84"/>
    </location>
</feature>
<dbReference type="AlphaFoldDB" id="A0A3Q3WMR5"/>
<comment type="function">
    <text evidence="9">Chemokine, which displays chemotactic activity for T lymphocytes, preferentially Th2 cells, but not monocytes or granulocytes. Therefore plays an important role in a wide range of inflammatory and immunological processes. Acts by binding to CCR4 at T-cell surface. Mediates GM-CSF/CSF2-driven pain and inflammation. In the brain, required to maintain the typical, highly branched morphology of hippocampal microglia under homeostatic conditions. May be important for the appropriate adaptation of microglial morphology and synaptic plasticity to acute lipopolysaccharide (LPS)-induced neuroinflammation. Plays a role in wound healing, mainly by inducing fibroblast migration into the wound.</text>
</comment>
<dbReference type="InterPro" id="IPR036048">
    <property type="entry name" value="Interleukin_8-like_sf"/>
</dbReference>
<dbReference type="FunFam" id="2.40.50.40:FF:000012">
    <property type="entry name" value="C-C motif chemokine"/>
    <property type="match status" value="1"/>
</dbReference>
<keyword evidence="5 10" id="KW-0964">Secreted</keyword>
<proteinExistence type="inferred from homology"/>
<evidence type="ECO:0000256" key="9">
    <source>
        <dbReference type="ARBA" id="ARBA00046039"/>
    </source>
</evidence>
<evidence type="ECO:0000256" key="8">
    <source>
        <dbReference type="ARBA" id="ARBA00023198"/>
    </source>
</evidence>
<dbReference type="InterPro" id="IPR001811">
    <property type="entry name" value="Chemokine_IL8-like_dom"/>
</dbReference>
<evidence type="ECO:0000256" key="4">
    <source>
        <dbReference type="ARBA" id="ARBA00022514"/>
    </source>
</evidence>
<dbReference type="GO" id="GO:0005615">
    <property type="term" value="C:extracellular space"/>
    <property type="evidence" value="ECO:0007669"/>
    <property type="project" value="UniProtKB-KW"/>
</dbReference>
<dbReference type="SUPFAM" id="SSF54117">
    <property type="entry name" value="Interleukin 8-like chemokines"/>
    <property type="match status" value="1"/>
</dbReference>
<dbReference type="InterPro" id="IPR000827">
    <property type="entry name" value="Chemokine_CC_CS"/>
</dbReference>
<protein>
    <recommendedName>
        <fullName evidence="10">C-C motif chemokine</fullName>
    </recommendedName>
</protein>
<dbReference type="PANTHER" id="PTHR12015">
    <property type="entry name" value="SMALL INDUCIBLE CYTOKINE A"/>
    <property type="match status" value="1"/>
</dbReference>
<feature type="chain" id="PRO_5018376331" description="C-C motif chemokine" evidence="10">
    <location>
        <begin position="22"/>
        <end position="99"/>
    </location>
</feature>
<dbReference type="InterPro" id="IPR039809">
    <property type="entry name" value="Chemokine_b/g/d"/>
</dbReference>
<evidence type="ECO:0000256" key="2">
    <source>
        <dbReference type="ARBA" id="ARBA00010868"/>
    </source>
</evidence>
<keyword evidence="8" id="KW-0395">Inflammatory response</keyword>
<evidence type="ECO:0000256" key="1">
    <source>
        <dbReference type="ARBA" id="ARBA00004613"/>
    </source>
</evidence>
<name>A0A3Q3WMR5_MOLML</name>
<dbReference type="CDD" id="cd00272">
    <property type="entry name" value="Chemokine_CC"/>
    <property type="match status" value="1"/>
</dbReference>
<evidence type="ECO:0000256" key="7">
    <source>
        <dbReference type="ARBA" id="ARBA00023157"/>
    </source>
</evidence>
<keyword evidence="13" id="KW-1185">Reference proteome</keyword>
<keyword evidence="3 10" id="KW-0145">Chemotaxis</keyword>
<keyword evidence="4 10" id="KW-0202">Cytokine</keyword>
<comment type="subcellular location">
    <subcellularLocation>
        <location evidence="1 10">Secreted</location>
    </subcellularLocation>
</comment>
<keyword evidence="6 10" id="KW-0732">Signal</keyword>
<evidence type="ECO:0000259" key="11">
    <source>
        <dbReference type="SMART" id="SM00199"/>
    </source>
</evidence>
<dbReference type="GO" id="GO:0006955">
    <property type="term" value="P:immune response"/>
    <property type="evidence" value="ECO:0007669"/>
    <property type="project" value="InterPro"/>
</dbReference>
<evidence type="ECO:0000256" key="5">
    <source>
        <dbReference type="ARBA" id="ARBA00022525"/>
    </source>
</evidence>
<evidence type="ECO:0000313" key="13">
    <source>
        <dbReference type="Proteomes" id="UP000261620"/>
    </source>
</evidence>
<comment type="similarity">
    <text evidence="2 10">Belongs to the intercrine beta (chemokine CC) family.</text>
</comment>